<sequence>MYFNAVILCFVLVSCFTTKVYGDKQNVTDQPITGFEYQILAAKLDEQQRRLIEMDFAMKATNKKLFQAINQLSETIAQNLNVAQHTTSNQTDSAICEQMRKEIKMIASKTDLERYTIDPEWSYYCNISITSCKEEPSKQPGKYIIQPTVYSLPTYYNTPFLGYCEPTAYGGGWLVIQYRYDGSLSFNRSWTEYRNGFGSMEEEFWLGLEQMHRLTSAGPYELLVELKDFDGNYKYARYSEFMIGSEMEEYALKKLGTYTGTAGDSLKIHKSMKFTTKDRDNDVWSRGNCASHLKGAWWCSDDNHSNLNGVYKKGERLFAIFWWDFKLDHIGLAYSRMMIRNVFGFEQNVTASSFSGFAYEMIENKLEYLQHKLIEMDIAIREVDMKLSDTMHNMSRILSEGLLTAINQQSQTVVNNLTAMQHHLNRTEQTANAKHEQMWKDIQMLPSKKDLAWFKIDSGLYLRNFSLRSCKEVSSKQSGKYIIQPTVYDAPFLAYCEQTTFGGAWLVVQYRYDGSLNFYRTWTEYKSGFGSIDAEFWLGLEHLHRLTSARPHELLVELKDFDGNYVYARYDGFEIGSETEQYSFKKLGTYTGTAGDALDYQRGMKFTTKDRHHDIHPFLNCASHHEGAWWYKDCAKSNLNGAYMKGEIPKAMFWLRYRSSGLAYSRMLIRES</sequence>
<dbReference type="InterPro" id="IPR050373">
    <property type="entry name" value="Fibrinogen_C-term_domain"/>
</dbReference>
<dbReference type="PROSITE" id="PS51406">
    <property type="entry name" value="FIBRINOGEN_C_2"/>
    <property type="match status" value="2"/>
</dbReference>
<dbReference type="EnsemblMetazoa" id="ACHR001240-RA">
    <property type="protein sequence ID" value="ACHR001240-PA"/>
    <property type="gene ID" value="ACHR001240"/>
</dbReference>
<reference evidence="4" key="2">
    <citation type="submission" date="2020-05" db="UniProtKB">
        <authorList>
            <consortium name="EnsemblMetazoa"/>
        </authorList>
    </citation>
    <scope>IDENTIFICATION</scope>
    <source>
        <strain evidence="4">ACHKN1017</strain>
    </source>
</reference>
<evidence type="ECO:0000256" key="1">
    <source>
        <dbReference type="ARBA" id="ARBA00023157"/>
    </source>
</evidence>
<keyword evidence="5" id="KW-1185">Reference proteome</keyword>
<dbReference type="Proteomes" id="UP000075881">
    <property type="component" value="Unassembled WGS sequence"/>
</dbReference>
<dbReference type="SUPFAM" id="SSF56496">
    <property type="entry name" value="Fibrinogen C-terminal domain-like"/>
    <property type="match status" value="2"/>
</dbReference>
<dbReference type="PANTHER" id="PTHR19143:SF327">
    <property type="entry name" value="FI21813P1-RELATED"/>
    <property type="match status" value="1"/>
</dbReference>
<dbReference type="CDD" id="cd00087">
    <property type="entry name" value="FReD"/>
    <property type="match status" value="2"/>
</dbReference>
<dbReference type="PROSITE" id="PS00514">
    <property type="entry name" value="FIBRINOGEN_C_1"/>
    <property type="match status" value="1"/>
</dbReference>
<reference evidence="5" key="1">
    <citation type="submission" date="2013-03" db="EMBL/GenBank/DDBJ databases">
        <title>The Genome Sequence of Anopheles christyi ACHKN1017.</title>
        <authorList>
            <consortium name="The Broad Institute Genomics Platform"/>
            <person name="Neafsey D.E."/>
            <person name="Besansky N."/>
            <person name="Walker B."/>
            <person name="Young S.K."/>
            <person name="Zeng Q."/>
            <person name="Gargeya S."/>
            <person name="Fitzgerald M."/>
            <person name="Haas B."/>
            <person name="Abouelleil A."/>
            <person name="Allen A.W."/>
            <person name="Alvarado L."/>
            <person name="Arachchi H.M."/>
            <person name="Berlin A.M."/>
            <person name="Chapman S.B."/>
            <person name="Gainer-Dewar J."/>
            <person name="Goldberg J."/>
            <person name="Griggs A."/>
            <person name="Gujja S."/>
            <person name="Hansen M."/>
            <person name="Howarth C."/>
            <person name="Imamovic A."/>
            <person name="Ireland A."/>
            <person name="Larimer J."/>
            <person name="McCowan C."/>
            <person name="Murphy C."/>
            <person name="Pearson M."/>
            <person name="Poon T.W."/>
            <person name="Priest M."/>
            <person name="Roberts A."/>
            <person name="Saif S."/>
            <person name="Shea T."/>
            <person name="Sisk P."/>
            <person name="Sykes S."/>
            <person name="Wortman J."/>
            <person name="Nusbaum C."/>
            <person name="Birren B."/>
        </authorList>
    </citation>
    <scope>NUCLEOTIDE SEQUENCE [LARGE SCALE GENOMIC DNA]</scope>
    <source>
        <strain evidence="5">ACHKN1017</strain>
    </source>
</reference>
<dbReference type="AlphaFoldDB" id="A0A182JRV8"/>
<dbReference type="GO" id="GO:0005615">
    <property type="term" value="C:extracellular space"/>
    <property type="evidence" value="ECO:0007669"/>
    <property type="project" value="TreeGrafter"/>
</dbReference>
<evidence type="ECO:0000313" key="5">
    <source>
        <dbReference type="Proteomes" id="UP000075881"/>
    </source>
</evidence>
<dbReference type="Pfam" id="PF00147">
    <property type="entry name" value="Fibrinogen_C"/>
    <property type="match status" value="2"/>
</dbReference>
<evidence type="ECO:0000259" key="3">
    <source>
        <dbReference type="PROSITE" id="PS51406"/>
    </source>
</evidence>
<protein>
    <recommendedName>
        <fullName evidence="3">Fibrinogen C-terminal domain-containing protein</fullName>
    </recommendedName>
</protein>
<dbReference type="InterPro" id="IPR036056">
    <property type="entry name" value="Fibrinogen-like_C"/>
</dbReference>
<name>A0A182JRV8_9DIPT</name>
<keyword evidence="1" id="KW-1015">Disulfide bond</keyword>
<feature type="domain" description="Fibrinogen C-terminal" evidence="3">
    <location>
        <begin position="461"/>
        <end position="672"/>
    </location>
</feature>
<proteinExistence type="predicted"/>
<dbReference type="InterPro" id="IPR014716">
    <property type="entry name" value="Fibrinogen_a/b/g_C_1"/>
</dbReference>
<feature type="domain" description="Fibrinogen C-terminal" evidence="3">
    <location>
        <begin position="123"/>
        <end position="343"/>
    </location>
</feature>
<dbReference type="PANTHER" id="PTHR19143">
    <property type="entry name" value="FIBRINOGEN/TENASCIN/ANGIOPOEITIN"/>
    <property type="match status" value="1"/>
</dbReference>
<accession>A0A182JRV8</accession>
<evidence type="ECO:0000256" key="2">
    <source>
        <dbReference type="SAM" id="SignalP"/>
    </source>
</evidence>
<organism evidence="4 5">
    <name type="scientific">Anopheles christyi</name>
    <dbReference type="NCBI Taxonomy" id="43041"/>
    <lineage>
        <taxon>Eukaryota</taxon>
        <taxon>Metazoa</taxon>
        <taxon>Ecdysozoa</taxon>
        <taxon>Arthropoda</taxon>
        <taxon>Hexapoda</taxon>
        <taxon>Insecta</taxon>
        <taxon>Pterygota</taxon>
        <taxon>Neoptera</taxon>
        <taxon>Endopterygota</taxon>
        <taxon>Diptera</taxon>
        <taxon>Nematocera</taxon>
        <taxon>Culicoidea</taxon>
        <taxon>Culicidae</taxon>
        <taxon>Anophelinae</taxon>
        <taxon>Anopheles</taxon>
    </lineage>
</organism>
<dbReference type="VEuPathDB" id="VectorBase:ACHR001240"/>
<dbReference type="InterPro" id="IPR020837">
    <property type="entry name" value="Fibrinogen_CS"/>
</dbReference>
<keyword evidence="2" id="KW-0732">Signal</keyword>
<feature type="signal peptide" evidence="2">
    <location>
        <begin position="1"/>
        <end position="22"/>
    </location>
</feature>
<dbReference type="STRING" id="43041.A0A182JRV8"/>
<dbReference type="Gene3D" id="3.90.215.10">
    <property type="entry name" value="Gamma Fibrinogen, chain A, domain 1"/>
    <property type="match status" value="2"/>
</dbReference>
<feature type="chain" id="PRO_5008124611" description="Fibrinogen C-terminal domain-containing protein" evidence="2">
    <location>
        <begin position="23"/>
        <end position="672"/>
    </location>
</feature>
<evidence type="ECO:0000313" key="4">
    <source>
        <dbReference type="EnsemblMetazoa" id="ACHR001240-PA"/>
    </source>
</evidence>
<dbReference type="SMART" id="SM00186">
    <property type="entry name" value="FBG"/>
    <property type="match status" value="2"/>
</dbReference>
<dbReference type="InterPro" id="IPR002181">
    <property type="entry name" value="Fibrinogen_a/b/g_C_dom"/>
</dbReference>